<feature type="region of interest" description="Disordered" evidence="1">
    <location>
        <begin position="76"/>
        <end position="219"/>
    </location>
</feature>
<dbReference type="InterPro" id="IPR044929">
    <property type="entry name" value="DNA/RNA_non-sp_Endonuclease_sf"/>
</dbReference>
<feature type="compositionally biased region" description="Low complexity" evidence="1">
    <location>
        <begin position="180"/>
        <end position="195"/>
    </location>
</feature>
<dbReference type="EMBL" id="BAEE01000008">
    <property type="protein sequence ID" value="GAB08344.1"/>
    <property type="molecule type" value="Genomic_DNA"/>
</dbReference>
<dbReference type="Pfam" id="PF13930">
    <property type="entry name" value="Endonuclea_NS_2"/>
    <property type="match status" value="1"/>
</dbReference>
<evidence type="ECO:0000313" key="4">
    <source>
        <dbReference type="Proteomes" id="UP000035088"/>
    </source>
</evidence>
<name>G7GXL9_9ACTN</name>
<evidence type="ECO:0000256" key="1">
    <source>
        <dbReference type="SAM" id="MobiDB-lite"/>
    </source>
</evidence>
<sequence length="307" mass="32887">MPGVSAQAKASSNCSTLPSRIAAHNADARNYSAQVRAINARGGGTRAQVMYYNAWRARGLARGNALANELAGCQQRGRLRNLRPPEKPGAPRYTPRRHCVSAPTDIRIPAARCHQPRRSPSPRSTNPTPGYAAPGGLSPRGIKNGLRSREGRYGDRTITSPDGGSQRYQQMMPGRGGRGTSRSASGANGVLTKGMRGTGSGTRRGPGGDKPPGFRAGCDRGHLIGSQLGGLGTDPRNIVTLDHGTNIDMRKTENEVARHVDRGIKVNYRVIPIYAHGPNRAPSSIRILAWGAGMAPIYREFQNRRCG</sequence>
<comment type="caution">
    <text evidence="3">The sequence shown here is derived from an EMBL/GenBank/DDBJ whole genome shotgun (WGS) entry which is preliminary data.</text>
</comment>
<proteinExistence type="predicted"/>
<accession>G7GXL9</accession>
<evidence type="ECO:0000313" key="3">
    <source>
        <dbReference type="EMBL" id="GAB08344.1"/>
    </source>
</evidence>
<feature type="domain" description="Type VII secretion system protein EssD-like" evidence="2">
    <location>
        <begin position="218"/>
        <end position="287"/>
    </location>
</feature>
<gene>
    <name evidence="3" type="ORF">GOARA_008_00440</name>
</gene>
<dbReference type="InterPro" id="IPR044927">
    <property type="entry name" value="Endonuclea_NS_2"/>
</dbReference>
<keyword evidence="4" id="KW-1185">Reference proteome</keyword>
<protein>
    <recommendedName>
        <fullName evidence="2">Type VII secretion system protein EssD-like domain-containing protein</fullName>
    </recommendedName>
</protein>
<organism evidence="3 4">
    <name type="scientific">Gordonia araii NBRC 100433</name>
    <dbReference type="NCBI Taxonomy" id="1073574"/>
    <lineage>
        <taxon>Bacteria</taxon>
        <taxon>Bacillati</taxon>
        <taxon>Actinomycetota</taxon>
        <taxon>Actinomycetes</taxon>
        <taxon>Mycobacteriales</taxon>
        <taxon>Gordoniaceae</taxon>
        <taxon>Gordonia</taxon>
    </lineage>
</organism>
<evidence type="ECO:0000259" key="2">
    <source>
        <dbReference type="Pfam" id="PF13930"/>
    </source>
</evidence>
<dbReference type="STRING" id="1073574.GOARA_008_00440"/>
<feature type="compositionally biased region" description="Polar residues" evidence="1">
    <location>
        <begin position="157"/>
        <end position="169"/>
    </location>
</feature>
<dbReference type="Gene3D" id="3.40.570.10">
    <property type="entry name" value="Extracellular Endonuclease, subunit A"/>
    <property type="match status" value="1"/>
</dbReference>
<feature type="compositionally biased region" description="Gly residues" evidence="1">
    <location>
        <begin position="196"/>
        <end position="210"/>
    </location>
</feature>
<reference evidence="3 4" key="1">
    <citation type="submission" date="2011-11" db="EMBL/GenBank/DDBJ databases">
        <title>Whole genome shotgun sequence of Gordonia araii NBRC 100433.</title>
        <authorList>
            <person name="Yoshida Y."/>
            <person name="Hosoyama A."/>
            <person name="Tsuchikane K."/>
            <person name="Katsumata H."/>
            <person name="Yamazaki S."/>
            <person name="Fujita N."/>
        </authorList>
    </citation>
    <scope>NUCLEOTIDE SEQUENCE [LARGE SCALE GENOMIC DNA]</scope>
    <source>
        <strain evidence="3 4">NBRC 100433</strain>
    </source>
</reference>
<dbReference type="Proteomes" id="UP000035088">
    <property type="component" value="Unassembled WGS sequence"/>
</dbReference>
<dbReference type="AlphaFoldDB" id="G7GXL9"/>